<dbReference type="PANTHER" id="PTHR11709:SF394">
    <property type="entry name" value="FI03373P-RELATED"/>
    <property type="match status" value="1"/>
</dbReference>
<keyword evidence="8" id="KW-0560">Oxidoreductase</keyword>
<dbReference type="GO" id="GO:0052716">
    <property type="term" value="F:hydroquinone:oxygen oxidoreductase activity"/>
    <property type="evidence" value="ECO:0007669"/>
    <property type="project" value="UniProtKB-EC"/>
</dbReference>
<feature type="domain" description="Plastocyanin-like" evidence="13">
    <location>
        <begin position="181"/>
        <end position="319"/>
    </location>
</feature>
<evidence type="ECO:0000259" key="13">
    <source>
        <dbReference type="Pfam" id="PF00394"/>
    </source>
</evidence>
<comment type="similarity">
    <text evidence="4">Belongs to the multicopper oxidase family.</text>
</comment>
<dbReference type="InterPro" id="IPR008972">
    <property type="entry name" value="Cupredoxin"/>
</dbReference>
<dbReference type="PANTHER" id="PTHR11709">
    <property type="entry name" value="MULTI-COPPER OXIDASE"/>
    <property type="match status" value="1"/>
</dbReference>
<dbReference type="SUPFAM" id="SSF49503">
    <property type="entry name" value="Cupredoxins"/>
    <property type="match status" value="3"/>
</dbReference>
<feature type="signal peptide" evidence="12">
    <location>
        <begin position="1"/>
        <end position="19"/>
    </location>
</feature>
<keyword evidence="17" id="KW-1185">Reference proteome</keyword>
<dbReference type="CDD" id="cd13903">
    <property type="entry name" value="CuRO_3_Tv-LCC_like"/>
    <property type="match status" value="1"/>
</dbReference>
<evidence type="ECO:0000259" key="14">
    <source>
        <dbReference type="Pfam" id="PF07731"/>
    </source>
</evidence>
<reference evidence="17" key="2">
    <citation type="submission" date="2015-01" db="EMBL/GenBank/DDBJ databases">
        <title>Evolutionary Origins and Diversification of the Mycorrhizal Mutualists.</title>
        <authorList>
            <consortium name="DOE Joint Genome Institute"/>
            <consortium name="Mycorrhizal Genomics Consortium"/>
            <person name="Kohler A."/>
            <person name="Kuo A."/>
            <person name="Nagy L.G."/>
            <person name="Floudas D."/>
            <person name="Copeland A."/>
            <person name="Barry K.W."/>
            <person name="Cichocki N."/>
            <person name="Veneault-Fourrey C."/>
            <person name="LaButti K."/>
            <person name="Lindquist E.A."/>
            <person name="Lipzen A."/>
            <person name="Lundell T."/>
            <person name="Morin E."/>
            <person name="Murat C."/>
            <person name="Riley R."/>
            <person name="Ohm R."/>
            <person name="Sun H."/>
            <person name="Tunlid A."/>
            <person name="Henrissat B."/>
            <person name="Grigoriev I.V."/>
            <person name="Hibbett D.S."/>
            <person name="Martin F."/>
        </authorList>
    </citation>
    <scope>NUCLEOTIDE SEQUENCE [LARGE SCALE GENOMIC DNA]</scope>
    <source>
        <strain evidence="17">Foug A</strain>
    </source>
</reference>
<evidence type="ECO:0000313" key="17">
    <source>
        <dbReference type="Proteomes" id="UP000053989"/>
    </source>
</evidence>
<name>A0A0C2ZS95_9AGAM</name>
<feature type="domain" description="Plastocyanin-like" evidence="15">
    <location>
        <begin position="54"/>
        <end position="169"/>
    </location>
</feature>
<protein>
    <recommendedName>
        <fullName evidence="5">laccase</fullName>
        <ecNumber evidence="5">1.10.3.2</ecNumber>
    </recommendedName>
</protein>
<dbReference type="InParanoid" id="A0A0C2ZS95"/>
<proteinExistence type="inferred from homology"/>
<evidence type="ECO:0000256" key="6">
    <source>
        <dbReference type="ARBA" id="ARBA00022525"/>
    </source>
</evidence>
<evidence type="ECO:0000256" key="5">
    <source>
        <dbReference type="ARBA" id="ARBA00012297"/>
    </source>
</evidence>
<dbReference type="Pfam" id="PF07731">
    <property type="entry name" value="Cu-oxidase_2"/>
    <property type="match status" value="1"/>
</dbReference>
<dbReference type="STRING" id="1036808.A0A0C2ZS95"/>
<dbReference type="FunFam" id="2.60.40.420:FF:000045">
    <property type="entry name" value="Laccase 2"/>
    <property type="match status" value="1"/>
</dbReference>
<dbReference type="GO" id="GO:0005576">
    <property type="term" value="C:extracellular region"/>
    <property type="evidence" value="ECO:0007669"/>
    <property type="project" value="UniProtKB-SubCell"/>
</dbReference>
<dbReference type="InterPro" id="IPR011706">
    <property type="entry name" value="Cu-oxidase_C"/>
</dbReference>
<evidence type="ECO:0000256" key="11">
    <source>
        <dbReference type="ARBA" id="ARBA00023180"/>
    </source>
</evidence>
<accession>A0A0C2ZS95</accession>
<reference evidence="16 17" key="1">
    <citation type="submission" date="2014-04" db="EMBL/GenBank/DDBJ databases">
        <authorList>
            <consortium name="DOE Joint Genome Institute"/>
            <person name="Kuo A."/>
            <person name="Kohler A."/>
            <person name="Nagy L.G."/>
            <person name="Floudas D."/>
            <person name="Copeland A."/>
            <person name="Barry K.W."/>
            <person name="Cichocki N."/>
            <person name="Veneault-Fourrey C."/>
            <person name="LaButti K."/>
            <person name="Lindquist E.A."/>
            <person name="Lipzen A."/>
            <person name="Lundell T."/>
            <person name="Morin E."/>
            <person name="Murat C."/>
            <person name="Sun H."/>
            <person name="Tunlid A."/>
            <person name="Henrissat B."/>
            <person name="Grigoriev I.V."/>
            <person name="Hibbett D.S."/>
            <person name="Martin F."/>
            <person name="Nordberg H.P."/>
            <person name="Cantor M.N."/>
            <person name="Hua S.X."/>
        </authorList>
    </citation>
    <scope>NUCLEOTIDE SEQUENCE [LARGE SCALE GENOMIC DNA]</scope>
    <source>
        <strain evidence="16 17">Foug A</strain>
    </source>
</reference>
<evidence type="ECO:0000256" key="2">
    <source>
        <dbReference type="ARBA" id="ARBA00001935"/>
    </source>
</evidence>
<evidence type="ECO:0000256" key="7">
    <source>
        <dbReference type="ARBA" id="ARBA00022723"/>
    </source>
</evidence>
<dbReference type="Pfam" id="PF07732">
    <property type="entry name" value="Cu-oxidase_3"/>
    <property type="match status" value="1"/>
</dbReference>
<keyword evidence="12" id="KW-0732">Signal</keyword>
<dbReference type="EC" id="1.10.3.2" evidence="5"/>
<dbReference type="GO" id="GO:0005507">
    <property type="term" value="F:copper ion binding"/>
    <property type="evidence" value="ECO:0007669"/>
    <property type="project" value="InterPro"/>
</dbReference>
<evidence type="ECO:0000256" key="3">
    <source>
        <dbReference type="ARBA" id="ARBA00004613"/>
    </source>
</evidence>
<keyword evidence="9" id="KW-0186">Copper</keyword>
<dbReference type="CDD" id="cd13856">
    <property type="entry name" value="CuRO_1_Tv-LCC_like"/>
    <property type="match status" value="1"/>
</dbReference>
<dbReference type="HOGENOM" id="CLU_006504_2_1_1"/>
<dbReference type="Pfam" id="PF00394">
    <property type="entry name" value="Cu-oxidase"/>
    <property type="match status" value="1"/>
</dbReference>
<evidence type="ECO:0000256" key="10">
    <source>
        <dbReference type="ARBA" id="ARBA00023157"/>
    </source>
</evidence>
<dbReference type="Gene3D" id="2.60.40.420">
    <property type="entry name" value="Cupredoxins - blue copper proteins"/>
    <property type="match status" value="3"/>
</dbReference>
<dbReference type="EMBL" id="KN822028">
    <property type="protein sequence ID" value="KIM64408.1"/>
    <property type="molecule type" value="Genomic_DNA"/>
</dbReference>
<dbReference type="Proteomes" id="UP000053989">
    <property type="component" value="Unassembled WGS sequence"/>
</dbReference>
<feature type="domain" description="Plastocyanin-like" evidence="14">
    <location>
        <begin position="382"/>
        <end position="501"/>
    </location>
</feature>
<dbReference type="AlphaFoldDB" id="A0A0C2ZS95"/>
<gene>
    <name evidence="16" type="ORF">SCLCIDRAFT_630632</name>
</gene>
<keyword evidence="6" id="KW-0964">Secreted</keyword>
<evidence type="ECO:0000313" key="16">
    <source>
        <dbReference type="EMBL" id="KIM64408.1"/>
    </source>
</evidence>
<evidence type="ECO:0000256" key="4">
    <source>
        <dbReference type="ARBA" id="ARBA00010609"/>
    </source>
</evidence>
<evidence type="ECO:0000256" key="1">
    <source>
        <dbReference type="ARBA" id="ARBA00000349"/>
    </source>
</evidence>
<keyword evidence="10" id="KW-1015">Disulfide bond</keyword>
<evidence type="ECO:0000259" key="15">
    <source>
        <dbReference type="Pfam" id="PF07732"/>
    </source>
</evidence>
<dbReference type="InterPro" id="IPR045087">
    <property type="entry name" value="Cu-oxidase_fam"/>
</dbReference>
<comment type="cofactor">
    <cofactor evidence="2">
        <name>Cu cation</name>
        <dbReference type="ChEBI" id="CHEBI:23378"/>
    </cofactor>
</comment>
<dbReference type="InterPro" id="IPR001117">
    <property type="entry name" value="Cu-oxidase_2nd"/>
</dbReference>
<comment type="subcellular location">
    <subcellularLocation>
        <location evidence="3">Secreted</location>
    </subcellularLocation>
</comment>
<evidence type="ECO:0000256" key="9">
    <source>
        <dbReference type="ARBA" id="ARBA00023008"/>
    </source>
</evidence>
<organism evidence="16 17">
    <name type="scientific">Scleroderma citrinum Foug A</name>
    <dbReference type="NCBI Taxonomy" id="1036808"/>
    <lineage>
        <taxon>Eukaryota</taxon>
        <taxon>Fungi</taxon>
        <taxon>Dikarya</taxon>
        <taxon>Basidiomycota</taxon>
        <taxon>Agaricomycotina</taxon>
        <taxon>Agaricomycetes</taxon>
        <taxon>Agaricomycetidae</taxon>
        <taxon>Boletales</taxon>
        <taxon>Sclerodermatineae</taxon>
        <taxon>Sclerodermataceae</taxon>
        <taxon>Scleroderma</taxon>
    </lineage>
</organism>
<feature type="chain" id="PRO_5002160335" description="laccase" evidence="12">
    <location>
        <begin position="20"/>
        <end position="502"/>
    </location>
</feature>
<sequence length="502" mass="55155">MTLMRIFAGLIIAITFANSFQVVATVGPRNRRETAKRENVLGHVADLDIVNDIVSPDGFPRSGVLAGGTFPGPLIQANKGDELRINVINQLYDTSMNTTTSIHWHGILQHHSNWADGAAFVTQCPIPPNASFLYQFSVPDQAGTFWYHSHLSTQSCDGLRGPLVVYDPHDPLDHMYDVDNESTVIVLSDWYHIPSPQRSNPDSTLINGLGRYSGGPMSPLAVVNVEYGKRYRFRVIGASCDPWFNFTIDGHRMTIIEVDGTEVKPVDVDSLAVFAGQRYSVVVNADQPVDNYWIRALSSFQNQTFDGGQNSAILRYRGAPDEDPTTKPRPYVLPFDEGFLQPLFGAGAPGIPEPGKADVNINLVPSLNTTSGQWALNNISFVAPPLPILLQILSRHQHPSQLLPSGSIYELPSNKVIEISIPATDLSPGGASGKAHPLHLHGHAFDVIRVSGSSSYNFVNPVRRDTVSIGTQANNDNVTIRFVTDNPGPWFFHCHVDWHLRA</sequence>
<dbReference type="InterPro" id="IPR011707">
    <property type="entry name" value="Cu-oxidase-like_N"/>
</dbReference>
<comment type="catalytic activity">
    <reaction evidence="1">
        <text>4 hydroquinone + O2 = 4 benzosemiquinone + 2 H2O</text>
        <dbReference type="Rhea" id="RHEA:11276"/>
        <dbReference type="ChEBI" id="CHEBI:15377"/>
        <dbReference type="ChEBI" id="CHEBI:15379"/>
        <dbReference type="ChEBI" id="CHEBI:17594"/>
        <dbReference type="ChEBI" id="CHEBI:17977"/>
        <dbReference type="EC" id="1.10.3.2"/>
    </reaction>
</comment>
<keyword evidence="11" id="KW-0325">Glycoprotein</keyword>
<keyword evidence="7" id="KW-0479">Metal-binding</keyword>
<dbReference type="OrthoDB" id="2121828at2759"/>
<evidence type="ECO:0000256" key="12">
    <source>
        <dbReference type="SAM" id="SignalP"/>
    </source>
</evidence>
<evidence type="ECO:0000256" key="8">
    <source>
        <dbReference type="ARBA" id="ARBA00023002"/>
    </source>
</evidence>